<evidence type="ECO:0000313" key="1">
    <source>
        <dbReference type="EMBL" id="TWW12683.1"/>
    </source>
</evidence>
<dbReference type="EMBL" id="SRHE01000004">
    <property type="protein sequence ID" value="TWW12683.1"/>
    <property type="molecule type" value="Genomic_DNA"/>
</dbReference>
<dbReference type="Proteomes" id="UP000321083">
    <property type="component" value="Unassembled WGS sequence"/>
</dbReference>
<keyword evidence="2" id="KW-1185">Reference proteome</keyword>
<sequence>MGHLSSAGTLLQDRSCMHVERYRATVLLFTEFIGLNRLEVEYQFFSARMREWFASVGSLLKCA</sequence>
<accession>A0A5C6MC65</accession>
<protein>
    <submittedName>
        <fullName evidence="1">Uncharacterized protein</fullName>
    </submittedName>
</protein>
<proteinExistence type="predicted"/>
<gene>
    <name evidence="1" type="ORF">E3A20_00580</name>
</gene>
<reference evidence="1 2" key="1">
    <citation type="submission" date="2019-08" db="EMBL/GenBank/DDBJ databases">
        <title>100 year-old enigma solved: identification of Planctomyces bekefii, the type genus and species of the phylum Planctomycetes.</title>
        <authorList>
            <person name="Svetlana D.N."/>
            <person name="Overmann J."/>
        </authorList>
    </citation>
    <scope>NUCLEOTIDE SEQUENCE [LARGE SCALE GENOMIC DNA]</scope>
    <source>
        <strain evidence="1">Phe10_nw2017</strain>
    </source>
</reference>
<reference evidence="1 2" key="2">
    <citation type="submission" date="2019-08" db="EMBL/GenBank/DDBJ databases">
        <authorList>
            <person name="Henke P."/>
        </authorList>
    </citation>
    <scope>NUCLEOTIDE SEQUENCE [LARGE SCALE GENOMIC DNA]</scope>
    <source>
        <strain evidence="1">Phe10_nw2017</strain>
    </source>
</reference>
<comment type="caution">
    <text evidence="1">The sequence shown here is derived from an EMBL/GenBank/DDBJ whole genome shotgun (WGS) entry which is preliminary data.</text>
</comment>
<organism evidence="1 2">
    <name type="scientific">Planctomyces bekefii</name>
    <dbReference type="NCBI Taxonomy" id="1653850"/>
    <lineage>
        <taxon>Bacteria</taxon>
        <taxon>Pseudomonadati</taxon>
        <taxon>Planctomycetota</taxon>
        <taxon>Planctomycetia</taxon>
        <taxon>Planctomycetales</taxon>
        <taxon>Planctomycetaceae</taxon>
        <taxon>Planctomyces</taxon>
    </lineage>
</organism>
<evidence type="ECO:0000313" key="2">
    <source>
        <dbReference type="Proteomes" id="UP000321083"/>
    </source>
</evidence>
<name>A0A5C6MC65_9PLAN</name>
<dbReference type="AlphaFoldDB" id="A0A5C6MC65"/>